<sequence length="243" mass="26537">MEDYLNAVVSQLHQMYRTQSDAMEKTAKLLAETISLNQSIYIFGCSHSSIMAQEMFYRAGGFALINPIFAPGLTLETPPVSRTTRFERISGIAEAVLSESPIKPGDVLILCSISGRNIVPIEMAEYARRTGIISVALTSVAYAESVESRHSSGKRLHELTDLVLDCCSVPGDAVLEIEGLPVKTAATSTITSLALLHPVMARTIELLIEAGHAAPVFMSANVDQGDRHNARLLSEYRDQIHYM</sequence>
<dbReference type="GO" id="GO:0016853">
    <property type="term" value="F:isomerase activity"/>
    <property type="evidence" value="ECO:0007669"/>
    <property type="project" value="UniProtKB-KW"/>
</dbReference>
<comment type="caution">
    <text evidence="2">The sequence shown here is derived from an EMBL/GenBank/DDBJ whole genome shotgun (WGS) entry which is preliminary data.</text>
</comment>
<proteinExistence type="predicted"/>
<dbReference type="PANTHER" id="PTHR30390:SF7">
    <property type="entry name" value="PHOSPHOHEPTOSE ISOMERASE"/>
    <property type="match status" value="1"/>
</dbReference>
<dbReference type="InterPro" id="IPR001347">
    <property type="entry name" value="SIS_dom"/>
</dbReference>
<gene>
    <name evidence="2" type="ORF">ACFFJ8_35005</name>
</gene>
<dbReference type="NCBIfam" id="NF002805">
    <property type="entry name" value="PRK02947.1"/>
    <property type="match status" value="1"/>
</dbReference>
<keyword evidence="2" id="KW-0413">Isomerase</keyword>
<feature type="domain" description="SIS" evidence="1">
    <location>
        <begin position="30"/>
        <end position="209"/>
    </location>
</feature>
<dbReference type="Pfam" id="PF13580">
    <property type="entry name" value="SIS_2"/>
    <property type="match status" value="1"/>
</dbReference>
<evidence type="ECO:0000313" key="3">
    <source>
        <dbReference type="Proteomes" id="UP001589818"/>
    </source>
</evidence>
<dbReference type="InterPro" id="IPR035472">
    <property type="entry name" value="RpiR-like_SIS"/>
</dbReference>
<name>A0ABV6JKV7_9BACL</name>
<dbReference type="PROSITE" id="PS51464">
    <property type="entry name" value="SIS"/>
    <property type="match status" value="1"/>
</dbReference>
<dbReference type="EMBL" id="JBHLVF010000061">
    <property type="protein sequence ID" value="MFC0396546.1"/>
    <property type="molecule type" value="Genomic_DNA"/>
</dbReference>
<dbReference type="CDD" id="cd05013">
    <property type="entry name" value="SIS_RpiR"/>
    <property type="match status" value="1"/>
</dbReference>
<evidence type="ECO:0000259" key="1">
    <source>
        <dbReference type="PROSITE" id="PS51464"/>
    </source>
</evidence>
<dbReference type="Proteomes" id="UP001589818">
    <property type="component" value="Unassembled WGS sequence"/>
</dbReference>
<dbReference type="PANTHER" id="PTHR30390">
    <property type="entry name" value="SEDOHEPTULOSE 7-PHOSPHATE ISOMERASE / DNAA INITIATOR-ASSOCIATING FACTOR FOR REPLICATION INITIATION"/>
    <property type="match status" value="1"/>
</dbReference>
<accession>A0ABV6JKV7</accession>
<organism evidence="2 3">
    <name type="scientific">Paenibacillus mendelii</name>
    <dbReference type="NCBI Taxonomy" id="206163"/>
    <lineage>
        <taxon>Bacteria</taxon>
        <taxon>Bacillati</taxon>
        <taxon>Bacillota</taxon>
        <taxon>Bacilli</taxon>
        <taxon>Bacillales</taxon>
        <taxon>Paenibacillaceae</taxon>
        <taxon>Paenibacillus</taxon>
    </lineage>
</organism>
<dbReference type="Gene3D" id="3.40.50.10490">
    <property type="entry name" value="Glucose-6-phosphate isomerase like protein, domain 1"/>
    <property type="match status" value="1"/>
</dbReference>
<dbReference type="SUPFAM" id="SSF53697">
    <property type="entry name" value="SIS domain"/>
    <property type="match status" value="1"/>
</dbReference>
<dbReference type="InterPro" id="IPR050099">
    <property type="entry name" value="SIS_GmhA/DiaA_subfam"/>
</dbReference>
<dbReference type="RefSeq" id="WP_204818607.1">
    <property type="nucleotide sequence ID" value="NZ_JANHOF010000005.1"/>
</dbReference>
<dbReference type="InterPro" id="IPR046348">
    <property type="entry name" value="SIS_dom_sf"/>
</dbReference>
<keyword evidence="3" id="KW-1185">Reference proteome</keyword>
<evidence type="ECO:0000313" key="2">
    <source>
        <dbReference type="EMBL" id="MFC0396546.1"/>
    </source>
</evidence>
<protein>
    <submittedName>
        <fullName evidence="2">Sugar isomerase domain-containing protein</fullName>
    </submittedName>
</protein>
<reference evidence="2 3" key="1">
    <citation type="submission" date="2024-09" db="EMBL/GenBank/DDBJ databases">
        <authorList>
            <person name="Sun Q."/>
            <person name="Mori K."/>
        </authorList>
    </citation>
    <scope>NUCLEOTIDE SEQUENCE [LARGE SCALE GENOMIC DNA]</scope>
    <source>
        <strain evidence="2 3">CCM 4839</strain>
    </source>
</reference>